<keyword evidence="1 6" id="KW-0963">Cytoplasm</keyword>
<dbReference type="Gene3D" id="1.10.150.20">
    <property type="entry name" value="5' to 3' exonuclease, C-terminal subdomain"/>
    <property type="match status" value="1"/>
</dbReference>
<keyword evidence="8" id="KW-0378">Hydrolase</keyword>
<evidence type="ECO:0000256" key="1">
    <source>
        <dbReference type="ARBA" id="ARBA00022490"/>
    </source>
</evidence>
<dbReference type="GO" id="GO:0000400">
    <property type="term" value="F:four-way junction DNA binding"/>
    <property type="evidence" value="ECO:0007669"/>
    <property type="project" value="UniProtKB-UniRule"/>
</dbReference>
<dbReference type="GO" id="GO:0006310">
    <property type="term" value="P:DNA recombination"/>
    <property type="evidence" value="ECO:0007669"/>
    <property type="project" value="UniProtKB-UniRule"/>
</dbReference>
<dbReference type="Pfam" id="PF07499">
    <property type="entry name" value="RuvA_C"/>
    <property type="match status" value="1"/>
</dbReference>
<proteinExistence type="inferred from homology"/>
<sequence length="200" mass="20842">MIYSLRGKLVHTQPNLAVVECSGVGYACKTTATTLATLPKQGSEVLLYTYLHVTDNALDLFGFAGSMELNFFKMVITVTGVGPKVALAILSDLTPEKLALCIAAGDYKTLTRTPGVGNKIAQRIVLELKDKVSSDDLSMGVKESGGAVDVGTGSLAEAIGALVALGYSRSEAAVALSKLDVSLPVEELIKGGLKALSSHK</sequence>
<dbReference type="GO" id="GO:0009378">
    <property type="term" value="F:four-way junction helicase activity"/>
    <property type="evidence" value="ECO:0007669"/>
    <property type="project" value="InterPro"/>
</dbReference>
<keyword evidence="8" id="KW-0067">ATP-binding</keyword>
<name>A0A1H8B2H6_9FIRM</name>
<dbReference type="HAMAP" id="MF_00031">
    <property type="entry name" value="DNA_HJ_migration_RuvA"/>
    <property type="match status" value="1"/>
</dbReference>
<evidence type="ECO:0000259" key="7">
    <source>
        <dbReference type="SMART" id="SM00278"/>
    </source>
</evidence>
<dbReference type="Pfam" id="PF14520">
    <property type="entry name" value="HHH_5"/>
    <property type="match status" value="1"/>
</dbReference>
<evidence type="ECO:0000256" key="4">
    <source>
        <dbReference type="ARBA" id="ARBA00023172"/>
    </source>
</evidence>
<dbReference type="Proteomes" id="UP000199158">
    <property type="component" value="Unassembled WGS sequence"/>
</dbReference>
<evidence type="ECO:0000256" key="3">
    <source>
        <dbReference type="ARBA" id="ARBA00023125"/>
    </source>
</evidence>
<dbReference type="GO" id="GO:0006281">
    <property type="term" value="P:DNA repair"/>
    <property type="evidence" value="ECO:0007669"/>
    <property type="project" value="UniProtKB-UniRule"/>
</dbReference>
<comment type="similarity">
    <text evidence="6">Belongs to the RuvA family.</text>
</comment>
<organism evidence="8 9">
    <name type="scientific">Hydrogenoanaerobacterium saccharovorans</name>
    <dbReference type="NCBI Taxonomy" id="474960"/>
    <lineage>
        <taxon>Bacteria</taxon>
        <taxon>Bacillati</taxon>
        <taxon>Bacillota</taxon>
        <taxon>Clostridia</taxon>
        <taxon>Eubacteriales</taxon>
        <taxon>Oscillospiraceae</taxon>
        <taxon>Hydrogenoanaerobacterium</taxon>
    </lineage>
</organism>
<dbReference type="GO" id="GO:0005737">
    <property type="term" value="C:cytoplasm"/>
    <property type="evidence" value="ECO:0007669"/>
    <property type="project" value="UniProtKB-SubCell"/>
</dbReference>
<dbReference type="Pfam" id="PF01330">
    <property type="entry name" value="RuvA_N"/>
    <property type="match status" value="1"/>
</dbReference>
<comment type="domain">
    <text evidence="6">Has three domains with a flexible linker between the domains II and III and assumes an 'L' shape. Domain III is highly mobile and contacts RuvB.</text>
</comment>
<dbReference type="CDD" id="cd14332">
    <property type="entry name" value="UBA_RuvA_C"/>
    <property type="match status" value="1"/>
</dbReference>
<evidence type="ECO:0000313" key="9">
    <source>
        <dbReference type="Proteomes" id="UP000199158"/>
    </source>
</evidence>
<comment type="subcellular location">
    <subcellularLocation>
        <location evidence="6">Cytoplasm</location>
    </subcellularLocation>
</comment>
<evidence type="ECO:0000313" key="8">
    <source>
        <dbReference type="EMBL" id="SEM76489.1"/>
    </source>
</evidence>
<reference evidence="8 9" key="1">
    <citation type="submission" date="2016-10" db="EMBL/GenBank/DDBJ databases">
        <authorList>
            <person name="de Groot N.N."/>
        </authorList>
    </citation>
    <scope>NUCLEOTIDE SEQUENCE [LARGE SCALE GENOMIC DNA]</scope>
    <source>
        <strain evidence="8 9">CGMCC 1.5070</strain>
    </source>
</reference>
<dbReference type="NCBIfam" id="TIGR00084">
    <property type="entry name" value="ruvA"/>
    <property type="match status" value="1"/>
</dbReference>
<accession>A0A1H8B2H6</accession>
<dbReference type="Gene3D" id="2.40.50.140">
    <property type="entry name" value="Nucleic acid-binding proteins"/>
    <property type="match status" value="1"/>
</dbReference>
<comment type="function">
    <text evidence="6">The RuvA-RuvB-RuvC complex processes Holliday junction (HJ) DNA during genetic recombination and DNA repair, while the RuvA-RuvB complex plays an important role in the rescue of blocked DNA replication forks via replication fork reversal (RFR). RuvA specifically binds to HJ cruciform DNA, conferring on it an open structure. The RuvB hexamer acts as an ATP-dependent pump, pulling dsDNA into and through the RuvAB complex. HJ branch migration allows RuvC to scan DNA until it finds its consensus sequence, where it cleaves and resolves the cruciform DNA.</text>
</comment>
<keyword evidence="8" id="KW-0347">Helicase</keyword>
<dbReference type="Gene3D" id="1.10.8.10">
    <property type="entry name" value="DNA helicase RuvA subunit, C-terminal domain"/>
    <property type="match status" value="1"/>
</dbReference>
<dbReference type="InterPro" id="IPR003583">
    <property type="entry name" value="Hlx-hairpin-Hlx_DNA-bd_motif"/>
</dbReference>
<comment type="subunit">
    <text evidence="6">Homotetramer. Forms an RuvA(8)-RuvB(12)-Holliday junction (HJ) complex. HJ DNA is sandwiched between 2 RuvA tetramers; dsDNA enters through RuvA and exits via RuvB. An RuvB hexamer assembles on each DNA strand where it exits the tetramer. Each RuvB hexamer is contacted by two RuvA subunits (via domain III) on 2 adjacent RuvB subunits; this complex drives branch migration. In the full resolvosome a probable DNA-RuvA(4)-RuvB(12)-RuvC(2) complex forms which resolves the HJ.</text>
</comment>
<dbReference type="SMART" id="SM00278">
    <property type="entry name" value="HhH1"/>
    <property type="match status" value="2"/>
</dbReference>
<evidence type="ECO:0000256" key="5">
    <source>
        <dbReference type="ARBA" id="ARBA00023204"/>
    </source>
</evidence>
<dbReference type="GO" id="GO:0048476">
    <property type="term" value="C:Holliday junction resolvase complex"/>
    <property type="evidence" value="ECO:0007669"/>
    <property type="project" value="UniProtKB-UniRule"/>
</dbReference>
<feature type="domain" description="Helix-hairpin-helix DNA-binding motif class 1" evidence="7">
    <location>
        <begin position="108"/>
        <end position="127"/>
    </location>
</feature>
<keyword evidence="3 6" id="KW-0238">DNA-binding</keyword>
<evidence type="ECO:0000256" key="2">
    <source>
        <dbReference type="ARBA" id="ARBA00022763"/>
    </source>
</evidence>
<gene>
    <name evidence="6" type="primary">ruvA</name>
    <name evidence="8" type="ORF">SAMN05216180_1650</name>
</gene>
<comment type="caution">
    <text evidence="6">Lacks conserved residue(s) required for the propagation of feature annotation.</text>
</comment>
<dbReference type="OrthoDB" id="5293449at2"/>
<dbReference type="InterPro" id="IPR011114">
    <property type="entry name" value="RuvA_C"/>
</dbReference>
<keyword evidence="5 6" id="KW-0234">DNA repair</keyword>
<dbReference type="SUPFAM" id="SSF47781">
    <property type="entry name" value="RuvA domain 2-like"/>
    <property type="match status" value="1"/>
</dbReference>
<dbReference type="InterPro" id="IPR012340">
    <property type="entry name" value="NA-bd_OB-fold"/>
</dbReference>
<dbReference type="InterPro" id="IPR000085">
    <property type="entry name" value="RuvA"/>
</dbReference>
<evidence type="ECO:0000256" key="6">
    <source>
        <dbReference type="HAMAP-Rule" id="MF_00031"/>
    </source>
</evidence>
<keyword evidence="9" id="KW-1185">Reference proteome</keyword>
<dbReference type="GO" id="GO:0005524">
    <property type="term" value="F:ATP binding"/>
    <property type="evidence" value="ECO:0007669"/>
    <property type="project" value="InterPro"/>
</dbReference>
<dbReference type="AlphaFoldDB" id="A0A1H8B2H6"/>
<dbReference type="SUPFAM" id="SSF50249">
    <property type="entry name" value="Nucleic acid-binding proteins"/>
    <property type="match status" value="1"/>
</dbReference>
<dbReference type="InterPro" id="IPR036267">
    <property type="entry name" value="RuvA_C_sf"/>
</dbReference>
<feature type="domain" description="Helix-hairpin-helix DNA-binding motif class 1" evidence="7">
    <location>
        <begin position="73"/>
        <end position="92"/>
    </location>
</feature>
<keyword evidence="4 6" id="KW-0233">DNA recombination</keyword>
<keyword evidence="8" id="KW-0547">Nucleotide-binding</keyword>
<dbReference type="RefSeq" id="WP_092753449.1">
    <property type="nucleotide sequence ID" value="NZ_FOCG01000001.1"/>
</dbReference>
<dbReference type="GO" id="GO:0009379">
    <property type="term" value="C:Holliday junction helicase complex"/>
    <property type="evidence" value="ECO:0007669"/>
    <property type="project" value="InterPro"/>
</dbReference>
<dbReference type="InterPro" id="IPR010994">
    <property type="entry name" value="RuvA_2-like"/>
</dbReference>
<dbReference type="InterPro" id="IPR013849">
    <property type="entry name" value="DNA_helicase_Holl-junc_RuvA_I"/>
</dbReference>
<protein>
    <recommendedName>
        <fullName evidence="6">Holliday junction branch migration complex subunit RuvA</fullName>
    </recommendedName>
</protein>
<dbReference type="SUPFAM" id="SSF46929">
    <property type="entry name" value="DNA helicase RuvA subunit, C-terminal domain"/>
    <property type="match status" value="1"/>
</dbReference>
<dbReference type="EMBL" id="FOCG01000001">
    <property type="protein sequence ID" value="SEM76489.1"/>
    <property type="molecule type" value="Genomic_DNA"/>
</dbReference>
<feature type="region of interest" description="Domain I" evidence="6">
    <location>
        <begin position="1"/>
        <end position="64"/>
    </location>
</feature>
<feature type="region of interest" description="Domain III" evidence="6">
    <location>
        <begin position="148"/>
        <end position="200"/>
    </location>
</feature>
<dbReference type="STRING" id="474960.SAMN05216180_1650"/>
<keyword evidence="2 6" id="KW-0227">DNA damage</keyword>